<keyword evidence="2" id="KW-0813">Transport</keyword>
<evidence type="ECO:0000256" key="6">
    <source>
        <dbReference type="ARBA" id="ARBA00022989"/>
    </source>
</evidence>
<feature type="transmembrane region" description="Helical" evidence="8">
    <location>
        <begin position="143"/>
        <end position="160"/>
    </location>
</feature>
<keyword evidence="6 8" id="KW-1133">Transmembrane helix</keyword>
<reference evidence="9" key="1">
    <citation type="journal article" date="2017" name="Appl. Environ. Microbiol.">
        <title>Molecular characterization of an Endozoicomonas-like organism causing infection in king scallop Pecten maximus L.</title>
        <authorList>
            <person name="Cano I."/>
            <person name="van Aerle R."/>
            <person name="Ross S."/>
            <person name="Verner-Jeffreys D.W."/>
            <person name="Paley R.K."/>
            <person name="Rimmer G."/>
            <person name="Ryder D."/>
            <person name="Hooper P."/>
            <person name="Stone D."/>
            <person name="Feist S.W."/>
        </authorList>
    </citation>
    <scope>NUCLEOTIDE SEQUENCE</scope>
</reference>
<keyword evidence="4" id="KW-0997">Cell inner membrane</keyword>
<keyword evidence="5 8" id="KW-0812">Transmembrane</keyword>
<dbReference type="InterPro" id="IPR018227">
    <property type="entry name" value="Amino_acid_transport_2"/>
</dbReference>
<evidence type="ECO:0000256" key="2">
    <source>
        <dbReference type="ARBA" id="ARBA00022448"/>
    </source>
</evidence>
<evidence type="ECO:0000256" key="8">
    <source>
        <dbReference type="SAM" id="Phobius"/>
    </source>
</evidence>
<comment type="subcellular location">
    <subcellularLocation>
        <location evidence="1">Cell inner membrane</location>
        <topology evidence="1">Multi-pass membrane protein</topology>
    </subcellularLocation>
</comment>
<accession>A0A2H9TBB6</accession>
<comment type="caution">
    <text evidence="9">The sequence shown here is derived from an EMBL/GenBank/DDBJ whole genome shotgun (WGS) entry which is preliminary data.</text>
</comment>
<dbReference type="GO" id="GO:0003333">
    <property type="term" value="P:amino acid transmembrane transport"/>
    <property type="evidence" value="ECO:0007669"/>
    <property type="project" value="InterPro"/>
</dbReference>
<organism evidence="9">
    <name type="scientific">invertebrate metagenome</name>
    <dbReference type="NCBI Taxonomy" id="1711999"/>
    <lineage>
        <taxon>unclassified sequences</taxon>
        <taxon>metagenomes</taxon>
        <taxon>organismal metagenomes</taxon>
    </lineage>
</organism>
<dbReference type="AlphaFoldDB" id="A0A2H9TBB6"/>
<protein>
    <submittedName>
        <fullName evidence="9">Serine transporter</fullName>
    </submittedName>
</protein>
<proteinExistence type="predicted"/>
<feature type="transmembrane region" description="Helical" evidence="8">
    <location>
        <begin position="102"/>
        <end position="123"/>
    </location>
</feature>
<evidence type="ECO:0000256" key="1">
    <source>
        <dbReference type="ARBA" id="ARBA00004429"/>
    </source>
</evidence>
<sequence>MSQNIAQALPRSTSHQNASWTKRDTQWTLTLFGTAVGAGVLFLPINAGLGGIWPLIAMTILIGPMTFLAHRGLTRFCLSSGKTHSDITETAAEHFGPAAGMVITLGYFLAIFPILMIYGIGITNTVNSLLITQIGLDSEPPRALLSFVLVSGLIGIMVCGQQVVIKVCSMIVYPLIAVLLGTSLYLIPQWNMSQFDAPFSWIDCIRTLFLTIPVLVFSFNHSPAISSFASAYRKELGNEADPQTSKVLKNTTLLLVGFTMFFVYSCILTLSPEELQAAKMANLPILSVFAERTDNAVFGWLAQIVALIAITSSFFGHYMGTREGLAGLIIQRKRQKNPSCSIDVRRLNRQIMVFLILTVWAIAYFNVSVMGMIEAMVAPIIASILFIMPVYATHKIPAMAKYHGTASIFTLIMGTIAITGFIASQLL</sequence>
<feature type="transmembrane region" description="Helical" evidence="8">
    <location>
        <begin position="51"/>
        <end position="69"/>
    </location>
</feature>
<feature type="transmembrane region" description="Helical" evidence="8">
    <location>
        <begin position="27"/>
        <end position="45"/>
    </location>
</feature>
<feature type="transmembrane region" description="Helical" evidence="8">
    <location>
        <begin position="404"/>
        <end position="423"/>
    </location>
</feature>
<dbReference type="EMBL" id="NSIT01000015">
    <property type="protein sequence ID" value="PJE80487.1"/>
    <property type="molecule type" value="Genomic_DNA"/>
</dbReference>
<evidence type="ECO:0000256" key="4">
    <source>
        <dbReference type="ARBA" id="ARBA00022519"/>
    </source>
</evidence>
<feature type="transmembrane region" description="Helical" evidence="8">
    <location>
        <begin position="375"/>
        <end position="392"/>
    </location>
</feature>
<keyword evidence="3" id="KW-1003">Cell membrane</keyword>
<dbReference type="PANTHER" id="PTHR35334:SF2">
    <property type="entry name" value="SERINE TRANSPORTER SDAC"/>
    <property type="match status" value="1"/>
</dbReference>
<feature type="transmembrane region" description="Helical" evidence="8">
    <location>
        <begin position="351"/>
        <end position="369"/>
    </location>
</feature>
<feature type="transmembrane region" description="Helical" evidence="8">
    <location>
        <begin position="297"/>
        <end position="315"/>
    </location>
</feature>
<dbReference type="GO" id="GO:0005886">
    <property type="term" value="C:plasma membrane"/>
    <property type="evidence" value="ECO:0007669"/>
    <property type="project" value="UniProtKB-SubCell"/>
</dbReference>
<feature type="transmembrane region" description="Helical" evidence="8">
    <location>
        <begin position="253"/>
        <end position="271"/>
    </location>
</feature>
<keyword evidence="7 8" id="KW-0472">Membrane</keyword>
<evidence type="ECO:0000313" key="9">
    <source>
        <dbReference type="EMBL" id="PJE80487.1"/>
    </source>
</evidence>
<evidence type="ECO:0000256" key="7">
    <source>
        <dbReference type="ARBA" id="ARBA00023136"/>
    </source>
</evidence>
<name>A0A2H9TBB6_9ZZZZ</name>
<feature type="transmembrane region" description="Helical" evidence="8">
    <location>
        <begin position="167"/>
        <end position="187"/>
    </location>
</feature>
<dbReference type="PANTHER" id="PTHR35334">
    <property type="entry name" value="SERINE TRANSPORTER"/>
    <property type="match status" value="1"/>
</dbReference>
<evidence type="ECO:0000256" key="5">
    <source>
        <dbReference type="ARBA" id="ARBA00022692"/>
    </source>
</evidence>
<gene>
    <name evidence="9" type="primary">sdaC</name>
    <name evidence="9" type="ORF">CI610_00513</name>
</gene>
<evidence type="ECO:0000256" key="3">
    <source>
        <dbReference type="ARBA" id="ARBA00022475"/>
    </source>
</evidence>